<dbReference type="Gene3D" id="3.20.20.100">
    <property type="entry name" value="NADP-dependent oxidoreductase domain"/>
    <property type="match status" value="1"/>
</dbReference>
<dbReference type="GO" id="GO:0005829">
    <property type="term" value="C:cytosol"/>
    <property type="evidence" value="ECO:0007669"/>
    <property type="project" value="TreeGrafter"/>
</dbReference>
<reference evidence="2 3" key="1">
    <citation type="submission" date="2020-08" db="EMBL/GenBank/DDBJ databases">
        <title>Sequencing the genomes of 1000 actinobacteria strains.</title>
        <authorList>
            <person name="Klenk H.-P."/>
        </authorList>
    </citation>
    <scope>NUCLEOTIDE SEQUENCE [LARGE SCALE GENOMIC DNA]</scope>
    <source>
        <strain evidence="2 3">DSM 24947</strain>
    </source>
</reference>
<dbReference type="InterPro" id="IPR050523">
    <property type="entry name" value="AKR_Detox_Biosynth"/>
</dbReference>
<dbReference type="Pfam" id="PF00248">
    <property type="entry name" value="Aldo_ket_red"/>
    <property type="match status" value="1"/>
</dbReference>
<evidence type="ECO:0000259" key="1">
    <source>
        <dbReference type="Pfam" id="PF00248"/>
    </source>
</evidence>
<protein>
    <submittedName>
        <fullName evidence="2">Aryl-alcohol dehydrogenase-like predicted oxidoreductase</fullName>
    </submittedName>
</protein>
<dbReference type="AlphaFoldDB" id="A0A7W7BUN5"/>
<dbReference type="PANTHER" id="PTHR43364">
    <property type="entry name" value="NADH-SPECIFIC METHYLGLYOXAL REDUCTASE-RELATED"/>
    <property type="match status" value="1"/>
</dbReference>
<dbReference type="InterPro" id="IPR036812">
    <property type="entry name" value="NAD(P)_OxRdtase_dom_sf"/>
</dbReference>
<dbReference type="InterPro" id="IPR023210">
    <property type="entry name" value="NADP_OxRdtase_dom"/>
</dbReference>
<comment type="caution">
    <text evidence="2">The sequence shown here is derived from an EMBL/GenBank/DDBJ whole genome shotgun (WGS) entry which is preliminary data.</text>
</comment>
<dbReference type="SUPFAM" id="SSF51430">
    <property type="entry name" value="NAD(P)-linked oxidoreductase"/>
    <property type="match status" value="1"/>
</dbReference>
<evidence type="ECO:0000313" key="2">
    <source>
        <dbReference type="EMBL" id="MBB4667938.1"/>
    </source>
</evidence>
<sequence>MTALGTSDLDVFPLSFGGNVFGWTADRDTSFAILDAFVAGGGDFVDSADVYSAWAPGNSGGESETIIGQWLASRRPDGVVVATKVSKHPDFRGLSASNVRAGAEASLRRLGVEAIDLYYAHAEDPDTPLEETVAAFGALVTDGLIRYPAISNFSAENTREWVRIARELGVAEPVAVQPRYNLVDRTIERDLVPVADELGLAVVPYSALASGFLTGKYRSSDPAGQASPRAGTAASYATAEGLAIIAALEEAASAHDVSVASAALGWLRAKGTVPIASASRVEQVDGLLAGARLELSADEIASLDAASDAYAATKV</sequence>
<dbReference type="PANTHER" id="PTHR43364:SF6">
    <property type="entry name" value="OXIDOREDUCTASE-RELATED"/>
    <property type="match status" value="1"/>
</dbReference>
<feature type="domain" description="NADP-dependent oxidoreductase" evidence="1">
    <location>
        <begin position="13"/>
        <end position="307"/>
    </location>
</feature>
<keyword evidence="3" id="KW-1185">Reference proteome</keyword>
<dbReference type="Proteomes" id="UP000573729">
    <property type="component" value="Unassembled WGS sequence"/>
</dbReference>
<evidence type="ECO:0000313" key="3">
    <source>
        <dbReference type="Proteomes" id="UP000573729"/>
    </source>
</evidence>
<name>A0A7W7BUN5_9MICO</name>
<organism evidence="2 3">
    <name type="scientific">Microbacterium marinum</name>
    <dbReference type="NCBI Taxonomy" id="421115"/>
    <lineage>
        <taxon>Bacteria</taxon>
        <taxon>Bacillati</taxon>
        <taxon>Actinomycetota</taxon>
        <taxon>Actinomycetes</taxon>
        <taxon>Micrococcales</taxon>
        <taxon>Microbacteriaceae</taxon>
        <taxon>Microbacterium</taxon>
    </lineage>
</organism>
<accession>A0A7W7BUN5</accession>
<gene>
    <name evidence="2" type="ORF">BKA24_002647</name>
</gene>
<proteinExistence type="predicted"/>
<dbReference type="RefSeq" id="WP_184219111.1">
    <property type="nucleotide sequence ID" value="NZ_JACHMD010000001.1"/>
</dbReference>
<dbReference type="EMBL" id="JACHMD010000001">
    <property type="protein sequence ID" value="MBB4667938.1"/>
    <property type="molecule type" value="Genomic_DNA"/>
</dbReference>